<keyword evidence="3" id="KW-0378">Hydrolase</keyword>
<evidence type="ECO:0000313" key="4">
    <source>
        <dbReference type="Proteomes" id="UP001230908"/>
    </source>
</evidence>
<reference evidence="3 4" key="1">
    <citation type="submission" date="2023-08" db="EMBL/GenBank/DDBJ databases">
        <title>Phytohabitans sansha sp. nov., isolated from marine sediment.</title>
        <authorList>
            <person name="Zhao Y."/>
            <person name="Yi K."/>
        </authorList>
    </citation>
    <scope>NUCLEOTIDE SEQUENCE [LARGE SCALE GENOMIC DNA]</scope>
    <source>
        <strain evidence="3 4">ZYX-F-186</strain>
    </source>
</reference>
<name>A0ABU0ZLE8_9ACTN</name>
<dbReference type="Pfam" id="PF12697">
    <property type="entry name" value="Abhydrolase_6"/>
    <property type="match status" value="1"/>
</dbReference>
<feature type="region of interest" description="Disordered" evidence="1">
    <location>
        <begin position="262"/>
        <end position="290"/>
    </location>
</feature>
<dbReference type="PRINTS" id="PR00111">
    <property type="entry name" value="ABHYDROLASE"/>
</dbReference>
<evidence type="ECO:0000259" key="2">
    <source>
        <dbReference type="Pfam" id="PF12697"/>
    </source>
</evidence>
<accession>A0ABU0ZLE8</accession>
<dbReference type="SUPFAM" id="SSF53474">
    <property type="entry name" value="alpha/beta-Hydrolases"/>
    <property type="match status" value="1"/>
</dbReference>
<evidence type="ECO:0000256" key="1">
    <source>
        <dbReference type="SAM" id="MobiDB-lite"/>
    </source>
</evidence>
<dbReference type="PANTHER" id="PTHR46438:SF11">
    <property type="entry name" value="LIPASE-RELATED"/>
    <property type="match status" value="1"/>
</dbReference>
<dbReference type="InterPro" id="IPR029058">
    <property type="entry name" value="AB_hydrolase_fold"/>
</dbReference>
<dbReference type="RefSeq" id="WP_308715141.1">
    <property type="nucleotide sequence ID" value="NZ_JAVHUY010000025.1"/>
</dbReference>
<organism evidence="3 4">
    <name type="scientific">Phytohabitans maris</name>
    <dbReference type="NCBI Taxonomy" id="3071409"/>
    <lineage>
        <taxon>Bacteria</taxon>
        <taxon>Bacillati</taxon>
        <taxon>Actinomycetota</taxon>
        <taxon>Actinomycetes</taxon>
        <taxon>Micromonosporales</taxon>
        <taxon>Micromonosporaceae</taxon>
    </lineage>
</organism>
<evidence type="ECO:0000313" key="3">
    <source>
        <dbReference type="EMBL" id="MDQ7907874.1"/>
    </source>
</evidence>
<comment type="caution">
    <text evidence="3">The sequence shown here is derived from an EMBL/GenBank/DDBJ whole genome shotgun (WGS) entry which is preliminary data.</text>
</comment>
<sequence>MTTPSVVYERRGAGEPLVLLHGIGHHWQAWLPVLDRLAEAHDVIAVDLPGFGASPMPTGGPPRDMARAVEGVATFLGDLGLDRPHVAGNSLGGAMALELACAGRVASATALSPAGFWTRRELRWAIGALTAHRLGTRVPEPVMRAMFRHGAFRSLCFGMICARPGRLTPEVALSDALALRDGRAFRAVARAGRAYAFHGAPTVPVTVAWGTRDRILPYRQATRARAALPGARHVDLPGCGHVPMSDDPDLVASVILATTGPAMSRIPDGLRPPGEGDQNGSHQHRGEPDG</sequence>
<protein>
    <submittedName>
        <fullName evidence="3">Alpha/beta fold hydrolase</fullName>
    </submittedName>
</protein>
<dbReference type="EMBL" id="JAVHUY010000025">
    <property type="protein sequence ID" value="MDQ7907874.1"/>
    <property type="molecule type" value="Genomic_DNA"/>
</dbReference>
<feature type="domain" description="AB hydrolase-1" evidence="2">
    <location>
        <begin position="17"/>
        <end position="253"/>
    </location>
</feature>
<dbReference type="Proteomes" id="UP001230908">
    <property type="component" value="Unassembled WGS sequence"/>
</dbReference>
<dbReference type="Gene3D" id="3.40.50.1820">
    <property type="entry name" value="alpha/beta hydrolase"/>
    <property type="match status" value="1"/>
</dbReference>
<keyword evidence="4" id="KW-1185">Reference proteome</keyword>
<dbReference type="InterPro" id="IPR000073">
    <property type="entry name" value="AB_hydrolase_1"/>
</dbReference>
<proteinExistence type="predicted"/>
<dbReference type="GO" id="GO:0016787">
    <property type="term" value="F:hydrolase activity"/>
    <property type="evidence" value="ECO:0007669"/>
    <property type="project" value="UniProtKB-KW"/>
</dbReference>
<dbReference type="PANTHER" id="PTHR46438">
    <property type="entry name" value="ALPHA/BETA-HYDROLASES SUPERFAMILY PROTEIN"/>
    <property type="match status" value="1"/>
</dbReference>
<gene>
    <name evidence="3" type="ORF">RB614_25450</name>
</gene>